<evidence type="ECO:0000313" key="3">
    <source>
        <dbReference type="EMBL" id="MEP0818458.1"/>
    </source>
</evidence>
<keyword evidence="2" id="KW-1133">Transmembrane helix</keyword>
<dbReference type="Pfam" id="PF09988">
    <property type="entry name" value="DUF2227"/>
    <property type="match status" value="1"/>
</dbReference>
<dbReference type="PANTHER" id="PTHR39085:SF1">
    <property type="entry name" value="SLL0924 PROTEIN"/>
    <property type="match status" value="1"/>
</dbReference>
<proteinExistence type="predicted"/>
<feature type="transmembrane region" description="Helical" evidence="2">
    <location>
        <begin position="31"/>
        <end position="50"/>
    </location>
</feature>
<keyword evidence="2" id="KW-0812">Transmembrane</keyword>
<sequence>MPSGRTHDRITLWSLPLVAGLTYGRTQSSNLTLLVAGGFLFGGLMFGPDLDIYSRQYQRWGWLRWIWLPYRKMMRHRSFWSHGPVVGTALRLLYLATWLSALSLVGVAIALALGYPVPDWPTATDLAQQSVLQYSPEVMALCLGLELGALSHSCSDWLSSTYKSTHKRYKTQGWKGLFYSKPKKRQRKSAPRAKPQSRIMPTKPQPRN</sequence>
<accession>A0ABV0J9J6</accession>
<gene>
    <name evidence="3" type="ORF">NC998_15270</name>
</gene>
<dbReference type="Proteomes" id="UP001464891">
    <property type="component" value="Unassembled WGS sequence"/>
</dbReference>
<organism evidence="3 4">
    <name type="scientific">Trichocoleus desertorum GB2-A4</name>
    <dbReference type="NCBI Taxonomy" id="2933944"/>
    <lineage>
        <taxon>Bacteria</taxon>
        <taxon>Bacillati</taxon>
        <taxon>Cyanobacteriota</taxon>
        <taxon>Cyanophyceae</taxon>
        <taxon>Leptolyngbyales</taxon>
        <taxon>Trichocoleusaceae</taxon>
        <taxon>Trichocoleus</taxon>
    </lineage>
</organism>
<evidence type="ECO:0000313" key="4">
    <source>
        <dbReference type="Proteomes" id="UP001464891"/>
    </source>
</evidence>
<dbReference type="EMBL" id="JAMPKM010000009">
    <property type="protein sequence ID" value="MEP0818458.1"/>
    <property type="molecule type" value="Genomic_DNA"/>
</dbReference>
<dbReference type="InterPro" id="IPR019250">
    <property type="entry name" value="DUF2227_metal-bd"/>
</dbReference>
<evidence type="ECO:0000256" key="1">
    <source>
        <dbReference type="SAM" id="MobiDB-lite"/>
    </source>
</evidence>
<reference evidence="3 4" key="1">
    <citation type="submission" date="2022-04" db="EMBL/GenBank/DDBJ databases">
        <title>Positive selection, recombination, and allopatry shape intraspecific diversity of widespread and dominant cyanobacteria.</title>
        <authorList>
            <person name="Wei J."/>
            <person name="Shu W."/>
            <person name="Hu C."/>
        </authorList>
    </citation>
    <scope>NUCLEOTIDE SEQUENCE [LARGE SCALE GENOMIC DNA]</scope>
    <source>
        <strain evidence="3 4">GB2-A4</strain>
    </source>
</reference>
<feature type="compositionally biased region" description="Basic residues" evidence="1">
    <location>
        <begin position="181"/>
        <end position="191"/>
    </location>
</feature>
<dbReference type="RefSeq" id="WP_190436547.1">
    <property type="nucleotide sequence ID" value="NZ_JAMPKM010000009.1"/>
</dbReference>
<comment type="caution">
    <text evidence="3">The sequence shown here is derived from an EMBL/GenBank/DDBJ whole genome shotgun (WGS) entry which is preliminary data.</text>
</comment>
<dbReference type="PANTHER" id="PTHR39085">
    <property type="entry name" value="SLL0924 PROTEIN"/>
    <property type="match status" value="1"/>
</dbReference>
<feature type="region of interest" description="Disordered" evidence="1">
    <location>
        <begin position="178"/>
        <end position="208"/>
    </location>
</feature>
<evidence type="ECO:0000256" key="2">
    <source>
        <dbReference type="SAM" id="Phobius"/>
    </source>
</evidence>
<protein>
    <submittedName>
        <fullName evidence="3">Metal-binding protein</fullName>
    </submittedName>
</protein>
<name>A0ABV0J9J6_9CYAN</name>
<keyword evidence="4" id="KW-1185">Reference proteome</keyword>
<keyword evidence="2" id="KW-0472">Membrane</keyword>
<feature type="transmembrane region" description="Helical" evidence="2">
    <location>
        <begin position="92"/>
        <end position="118"/>
    </location>
</feature>